<comment type="caution">
    <text evidence="2">The sequence shown here is derived from an EMBL/GenBank/DDBJ whole genome shotgun (WGS) entry which is preliminary data.</text>
</comment>
<dbReference type="EMBL" id="CAJGYO010000007">
    <property type="protein sequence ID" value="CAD6244657.1"/>
    <property type="molecule type" value="Genomic_DNA"/>
</dbReference>
<proteinExistence type="predicted"/>
<dbReference type="Proteomes" id="UP000604825">
    <property type="component" value="Unassembled WGS sequence"/>
</dbReference>
<feature type="compositionally biased region" description="Acidic residues" evidence="1">
    <location>
        <begin position="62"/>
        <end position="72"/>
    </location>
</feature>
<reference evidence="2" key="1">
    <citation type="submission" date="2020-10" db="EMBL/GenBank/DDBJ databases">
        <authorList>
            <person name="Han B."/>
            <person name="Lu T."/>
            <person name="Zhao Q."/>
            <person name="Huang X."/>
            <person name="Zhao Y."/>
        </authorList>
    </citation>
    <scope>NUCLEOTIDE SEQUENCE</scope>
</reference>
<protein>
    <submittedName>
        <fullName evidence="2">Uncharacterized protein</fullName>
    </submittedName>
</protein>
<keyword evidence="3" id="KW-1185">Reference proteome</keyword>
<evidence type="ECO:0000256" key="1">
    <source>
        <dbReference type="SAM" id="MobiDB-lite"/>
    </source>
</evidence>
<sequence length="78" mass="8856">MAVLSDGELTPVRRSKRNADVVDVDSLERVERRVTIKNLEKPQDVDAERLKAPKSVNKLENECDFEEDEIDPDTSTIS</sequence>
<evidence type="ECO:0000313" key="2">
    <source>
        <dbReference type="EMBL" id="CAD6244657.1"/>
    </source>
</evidence>
<organism evidence="2 3">
    <name type="scientific">Miscanthus lutarioriparius</name>
    <dbReference type="NCBI Taxonomy" id="422564"/>
    <lineage>
        <taxon>Eukaryota</taxon>
        <taxon>Viridiplantae</taxon>
        <taxon>Streptophyta</taxon>
        <taxon>Embryophyta</taxon>
        <taxon>Tracheophyta</taxon>
        <taxon>Spermatophyta</taxon>
        <taxon>Magnoliopsida</taxon>
        <taxon>Liliopsida</taxon>
        <taxon>Poales</taxon>
        <taxon>Poaceae</taxon>
        <taxon>PACMAD clade</taxon>
        <taxon>Panicoideae</taxon>
        <taxon>Andropogonodae</taxon>
        <taxon>Andropogoneae</taxon>
        <taxon>Saccharinae</taxon>
        <taxon>Miscanthus</taxon>
    </lineage>
</organism>
<evidence type="ECO:0000313" key="3">
    <source>
        <dbReference type="Proteomes" id="UP000604825"/>
    </source>
</evidence>
<dbReference type="AlphaFoldDB" id="A0A811PP17"/>
<accession>A0A811PP17</accession>
<gene>
    <name evidence="2" type="ORF">NCGR_LOCUS29271</name>
</gene>
<feature type="region of interest" description="Disordered" evidence="1">
    <location>
        <begin position="58"/>
        <end position="78"/>
    </location>
</feature>
<name>A0A811PP17_9POAL</name>